<evidence type="ECO:0000313" key="2">
    <source>
        <dbReference type="Proteomes" id="UP000520876"/>
    </source>
</evidence>
<protein>
    <submittedName>
        <fullName evidence="1">Uncharacterized protein</fullName>
    </submittedName>
</protein>
<dbReference type="AlphaFoldDB" id="A0A7Z0N834"/>
<reference evidence="1 2" key="1">
    <citation type="submission" date="2020-07" db="EMBL/GenBank/DDBJ databases">
        <title>Halomonas sp. QX-2 draft genome sequence.</title>
        <authorList>
            <person name="Qiu X."/>
        </authorList>
    </citation>
    <scope>NUCLEOTIDE SEQUENCE [LARGE SCALE GENOMIC DNA]</scope>
    <source>
        <strain evidence="1 2">QX-2</strain>
    </source>
</reference>
<proteinExistence type="predicted"/>
<accession>A0A7Z0N834</accession>
<evidence type="ECO:0000313" key="1">
    <source>
        <dbReference type="EMBL" id="NYT73393.1"/>
    </source>
</evidence>
<keyword evidence="2" id="KW-1185">Reference proteome</keyword>
<dbReference type="RefSeq" id="WP_180092870.1">
    <property type="nucleotide sequence ID" value="NZ_CAXAZJ010000007.1"/>
</dbReference>
<name>A0A7Z0N834_9GAMM</name>
<sequence length="120" mass="13726">MSPAGFIIEEALECFGPSFVYELINKIWQKSYIDSIQEYHAHILNVIKNISCKIDASHFLPIAIATYAHNDIVIRGAGLSLFESWDNPEYKFMLENVADSGIDWLNKYKQEVIDNLGEEL</sequence>
<dbReference type="EMBL" id="JACCGK010000011">
    <property type="protein sequence ID" value="NYT73393.1"/>
    <property type="molecule type" value="Genomic_DNA"/>
</dbReference>
<comment type="caution">
    <text evidence="1">The sequence shown here is derived from an EMBL/GenBank/DDBJ whole genome shotgun (WGS) entry which is preliminary data.</text>
</comment>
<organism evidence="1 2">
    <name type="scientific">Vreelandella sedimenti</name>
    <dbReference type="NCBI Taxonomy" id="2729618"/>
    <lineage>
        <taxon>Bacteria</taxon>
        <taxon>Pseudomonadati</taxon>
        <taxon>Pseudomonadota</taxon>
        <taxon>Gammaproteobacteria</taxon>
        <taxon>Oceanospirillales</taxon>
        <taxon>Halomonadaceae</taxon>
        <taxon>Vreelandella</taxon>
    </lineage>
</organism>
<gene>
    <name evidence="1" type="ORF">HZU72_13270</name>
</gene>
<dbReference type="Proteomes" id="UP000520876">
    <property type="component" value="Unassembled WGS sequence"/>
</dbReference>